<accession>A0ABP4ENP7</accession>
<proteinExistence type="predicted"/>
<dbReference type="SUPFAM" id="SSF69118">
    <property type="entry name" value="AhpD-like"/>
    <property type="match status" value="1"/>
</dbReference>
<reference evidence="2" key="1">
    <citation type="journal article" date="2019" name="Int. J. Syst. Evol. Microbiol.">
        <title>The Global Catalogue of Microorganisms (GCM) 10K type strain sequencing project: providing services to taxonomists for standard genome sequencing and annotation.</title>
        <authorList>
            <consortium name="The Broad Institute Genomics Platform"/>
            <consortium name="The Broad Institute Genome Sequencing Center for Infectious Disease"/>
            <person name="Wu L."/>
            <person name="Ma J."/>
        </authorList>
    </citation>
    <scope>NUCLEOTIDE SEQUENCE [LARGE SCALE GENOMIC DNA]</scope>
    <source>
        <strain evidence="2">JCM 13008</strain>
    </source>
</reference>
<dbReference type="InterPro" id="IPR029032">
    <property type="entry name" value="AhpD-like"/>
</dbReference>
<evidence type="ECO:0000313" key="2">
    <source>
        <dbReference type="Proteomes" id="UP001501581"/>
    </source>
</evidence>
<organism evidence="1 2">
    <name type="scientific">Nocardioides dubius</name>
    <dbReference type="NCBI Taxonomy" id="317019"/>
    <lineage>
        <taxon>Bacteria</taxon>
        <taxon>Bacillati</taxon>
        <taxon>Actinomycetota</taxon>
        <taxon>Actinomycetes</taxon>
        <taxon>Propionibacteriales</taxon>
        <taxon>Nocardioidaceae</taxon>
        <taxon>Nocardioides</taxon>
    </lineage>
</organism>
<comment type="caution">
    <text evidence="1">The sequence shown here is derived from an EMBL/GenBank/DDBJ whole genome shotgun (WGS) entry which is preliminary data.</text>
</comment>
<evidence type="ECO:0000313" key="1">
    <source>
        <dbReference type="EMBL" id="GAA1114035.1"/>
    </source>
</evidence>
<dbReference type="Proteomes" id="UP001501581">
    <property type="component" value="Unassembled WGS sequence"/>
</dbReference>
<dbReference type="PANTHER" id="PTHR35446">
    <property type="entry name" value="SI:CH211-175M2.5"/>
    <property type="match status" value="1"/>
</dbReference>
<keyword evidence="2" id="KW-1185">Reference proteome</keyword>
<evidence type="ECO:0008006" key="3">
    <source>
        <dbReference type="Google" id="ProtNLM"/>
    </source>
</evidence>
<protein>
    <recommendedName>
        <fullName evidence="3">Alkylhydroperoxidase family enzyme, contains CxxC motif</fullName>
    </recommendedName>
</protein>
<dbReference type="PANTHER" id="PTHR35446:SF2">
    <property type="entry name" value="CARBOXYMUCONOLACTONE DECARBOXYLASE-LIKE DOMAIN-CONTAINING PROTEIN"/>
    <property type="match status" value="1"/>
</dbReference>
<dbReference type="RefSeq" id="WP_343996721.1">
    <property type="nucleotide sequence ID" value="NZ_BAAALG010000017.1"/>
</dbReference>
<dbReference type="Gene3D" id="1.20.1290.10">
    <property type="entry name" value="AhpD-like"/>
    <property type="match status" value="1"/>
</dbReference>
<dbReference type="EMBL" id="BAAALG010000017">
    <property type="protein sequence ID" value="GAA1114035.1"/>
    <property type="molecule type" value="Genomic_DNA"/>
</dbReference>
<name>A0ABP4ENP7_9ACTN</name>
<gene>
    <name evidence="1" type="ORF">GCM10009668_40350</name>
</gene>
<sequence>MANRANFLHDPEPDLEARAIFAEDVESWGFVMNLSLLWSHQPRALEGLLALARQVATDGGLTPRQRYLIVLAGSAARESSYCVLAWQRKLPGLLEPPTVAGVVAGDPGAPGLDDAECALVGWVRRVVQSPATTGPGDVEALRVAGYSEREIFAITVFAALRMAFSTVNDALGAEPDEELREG</sequence>